<name>A0A4Y2XCM0_ARAVE</name>
<organism evidence="1 2">
    <name type="scientific">Araneus ventricosus</name>
    <name type="common">Orbweaver spider</name>
    <name type="synonym">Epeira ventricosa</name>
    <dbReference type="NCBI Taxonomy" id="182803"/>
    <lineage>
        <taxon>Eukaryota</taxon>
        <taxon>Metazoa</taxon>
        <taxon>Ecdysozoa</taxon>
        <taxon>Arthropoda</taxon>
        <taxon>Chelicerata</taxon>
        <taxon>Arachnida</taxon>
        <taxon>Araneae</taxon>
        <taxon>Araneomorphae</taxon>
        <taxon>Entelegynae</taxon>
        <taxon>Araneoidea</taxon>
        <taxon>Araneidae</taxon>
        <taxon>Araneus</taxon>
    </lineage>
</organism>
<accession>A0A4Y2XCM0</accession>
<protein>
    <submittedName>
        <fullName evidence="1">Uncharacterized protein</fullName>
    </submittedName>
</protein>
<proteinExistence type="predicted"/>
<evidence type="ECO:0000313" key="2">
    <source>
        <dbReference type="Proteomes" id="UP000499080"/>
    </source>
</evidence>
<evidence type="ECO:0000313" key="1">
    <source>
        <dbReference type="EMBL" id="GBO46909.1"/>
    </source>
</evidence>
<gene>
    <name evidence="1" type="ORF">AVEN_142839_1</name>
</gene>
<keyword evidence="2" id="KW-1185">Reference proteome</keyword>
<reference evidence="1 2" key="1">
    <citation type="journal article" date="2019" name="Sci. Rep.">
        <title>Orb-weaving spider Araneus ventricosus genome elucidates the spidroin gene catalogue.</title>
        <authorList>
            <person name="Kono N."/>
            <person name="Nakamura H."/>
            <person name="Ohtoshi R."/>
            <person name="Moran D.A.P."/>
            <person name="Shinohara A."/>
            <person name="Yoshida Y."/>
            <person name="Fujiwara M."/>
            <person name="Mori M."/>
            <person name="Tomita M."/>
            <person name="Arakawa K."/>
        </authorList>
    </citation>
    <scope>NUCLEOTIDE SEQUENCE [LARGE SCALE GENOMIC DNA]</scope>
</reference>
<dbReference type="AlphaFoldDB" id="A0A4Y2XCM0"/>
<dbReference type="Proteomes" id="UP000499080">
    <property type="component" value="Unassembled WGS sequence"/>
</dbReference>
<comment type="caution">
    <text evidence="1">The sequence shown here is derived from an EMBL/GenBank/DDBJ whole genome shotgun (WGS) entry which is preliminary data.</text>
</comment>
<dbReference type="EMBL" id="BGPR01074873">
    <property type="protein sequence ID" value="GBO46909.1"/>
    <property type="molecule type" value="Genomic_DNA"/>
</dbReference>
<sequence length="84" mass="9717">MRLQDERFTNCSQASGSQVWMGFRSNQILVRRAEWALQFTLGHVQLGLLATLLRSSKVKSANQGVFQINRFHRTALHWRLTSDD</sequence>